<reference evidence="2 3" key="1">
    <citation type="journal article" date="2013" name="Nat. Genet.">
        <title>The high-quality draft genome of peach (Prunus persica) identifies unique patterns of genetic diversity, domestication and genome evolution.</title>
        <authorList>
            <consortium name="International Peach Genome Initiative"/>
            <person name="Verde I."/>
            <person name="Abbott A.G."/>
            <person name="Scalabrin S."/>
            <person name="Jung S."/>
            <person name="Shu S."/>
            <person name="Marroni F."/>
            <person name="Zhebentyayeva T."/>
            <person name="Dettori M.T."/>
            <person name="Grimwood J."/>
            <person name="Cattonaro F."/>
            <person name="Zuccolo A."/>
            <person name="Rossini L."/>
            <person name="Jenkins J."/>
            <person name="Vendramin E."/>
            <person name="Meisel L.A."/>
            <person name="Decroocq V."/>
            <person name="Sosinski B."/>
            <person name="Prochnik S."/>
            <person name="Mitros T."/>
            <person name="Policriti A."/>
            <person name="Cipriani G."/>
            <person name="Dondini L."/>
            <person name="Ficklin S."/>
            <person name="Goodstein D.M."/>
            <person name="Xuan P."/>
            <person name="Del Fabbro C."/>
            <person name="Aramini V."/>
            <person name="Copetti D."/>
            <person name="Gonzalez S."/>
            <person name="Horner D.S."/>
            <person name="Falchi R."/>
            <person name="Lucas S."/>
            <person name="Mica E."/>
            <person name="Maldonado J."/>
            <person name="Lazzari B."/>
            <person name="Bielenberg D."/>
            <person name="Pirona R."/>
            <person name="Miculan M."/>
            <person name="Barakat A."/>
            <person name="Testolin R."/>
            <person name="Stella A."/>
            <person name="Tartarini S."/>
            <person name="Tonutti P."/>
            <person name="Arus P."/>
            <person name="Orellana A."/>
            <person name="Wells C."/>
            <person name="Main D."/>
            <person name="Vizzotto G."/>
            <person name="Silva H."/>
            <person name="Salamini F."/>
            <person name="Schmutz J."/>
            <person name="Morgante M."/>
            <person name="Rokhsar D.S."/>
        </authorList>
    </citation>
    <scope>NUCLEOTIDE SEQUENCE [LARGE SCALE GENOMIC DNA]</scope>
    <source>
        <strain evidence="3">cv. Nemared</strain>
    </source>
</reference>
<dbReference type="EMBL" id="CM007657">
    <property type="protein sequence ID" value="ONH96595.1"/>
    <property type="molecule type" value="Genomic_DNA"/>
</dbReference>
<gene>
    <name evidence="2" type="ORF">PRUPE_7G139300</name>
</gene>
<sequence>MRLESLGLRSIVLCFSLLVLCALTHSGYKTNPANTRSRQRKLQKRLFLLFQ</sequence>
<accession>A0A251NB90</accession>
<dbReference type="AlphaFoldDB" id="A0A251NB90"/>
<keyword evidence="3" id="KW-1185">Reference proteome</keyword>
<keyword evidence="1" id="KW-0732">Signal</keyword>
<feature type="chain" id="PRO_5012987627" evidence="1">
    <location>
        <begin position="27"/>
        <end position="51"/>
    </location>
</feature>
<feature type="signal peptide" evidence="1">
    <location>
        <begin position="1"/>
        <end position="26"/>
    </location>
</feature>
<protein>
    <submittedName>
        <fullName evidence="2">Uncharacterized protein</fullName>
    </submittedName>
</protein>
<organism evidence="2 3">
    <name type="scientific">Prunus persica</name>
    <name type="common">Peach</name>
    <name type="synonym">Amygdalus persica</name>
    <dbReference type="NCBI Taxonomy" id="3760"/>
    <lineage>
        <taxon>Eukaryota</taxon>
        <taxon>Viridiplantae</taxon>
        <taxon>Streptophyta</taxon>
        <taxon>Embryophyta</taxon>
        <taxon>Tracheophyta</taxon>
        <taxon>Spermatophyta</taxon>
        <taxon>Magnoliopsida</taxon>
        <taxon>eudicotyledons</taxon>
        <taxon>Gunneridae</taxon>
        <taxon>Pentapetalae</taxon>
        <taxon>rosids</taxon>
        <taxon>fabids</taxon>
        <taxon>Rosales</taxon>
        <taxon>Rosaceae</taxon>
        <taxon>Amygdaloideae</taxon>
        <taxon>Amygdaleae</taxon>
        <taxon>Prunus</taxon>
    </lineage>
</organism>
<evidence type="ECO:0000313" key="3">
    <source>
        <dbReference type="Proteomes" id="UP000006882"/>
    </source>
</evidence>
<dbReference type="Gramene" id="ONH96595">
    <property type="protein sequence ID" value="ONH96595"/>
    <property type="gene ID" value="PRUPE_7G139300"/>
</dbReference>
<name>A0A251NB90_PRUPE</name>
<proteinExistence type="predicted"/>
<evidence type="ECO:0000256" key="1">
    <source>
        <dbReference type="SAM" id="SignalP"/>
    </source>
</evidence>
<dbReference type="Proteomes" id="UP000006882">
    <property type="component" value="Chromosome G7"/>
</dbReference>
<evidence type="ECO:0000313" key="2">
    <source>
        <dbReference type="EMBL" id="ONH96595.1"/>
    </source>
</evidence>